<dbReference type="CDD" id="cd12067">
    <property type="entry name" value="SH3_MYO15A"/>
    <property type="match status" value="1"/>
</dbReference>
<keyword evidence="4" id="KW-0963">Cytoplasm</keyword>
<dbReference type="Gene3D" id="3.40.850.10">
    <property type="entry name" value="Kinesin motor domain"/>
    <property type="match status" value="1"/>
</dbReference>
<comment type="subcellular location">
    <subcellularLocation>
        <location evidence="1">Cytoplasm</location>
    </subcellularLocation>
</comment>
<feature type="region of interest" description="Disordered" evidence="14">
    <location>
        <begin position="1295"/>
        <end position="1321"/>
    </location>
</feature>
<dbReference type="PANTHER" id="PTHR22692">
    <property type="entry name" value="MYOSIN VII, XV"/>
    <property type="match status" value="1"/>
</dbReference>
<organism evidence="19 20">
    <name type="scientific">Chanos chanos</name>
    <name type="common">Milkfish</name>
    <name type="synonym">Mugil chanos</name>
    <dbReference type="NCBI Taxonomy" id="29144"/>
    <lineage>
        <taxon>Eukaryota</taxon>
        <taxon>Metazoa</taxon>
        <taxon>Chordata</taxon>
        <taxon>Craniata</taxon>
        <taxon>Vertebrata</taxon>
        <taxon>Euteleostomi</taxon>
        <taxon>Actinopterygii</taxon>
        <taxon>Neopterygii</taxon>
        <taxon>Teleostei</taxon>
        <taxon>Ostariophysi</taxon>
        <taxon>Gonorynchiformes</taxon>
        <taxon>Chanidae</taxon>
        <taxon>Chanos</taxon>
    </lineage>
</organism>
<dbReference type="GO" id="GO:0005524">
    <property type="term" value="F:ATP binding"/>
    <property type="evidence" value="ECO:0007669"/>
    <property type="project" value="UniProtKB-UniRule"/>
</dbReference>
<dbReference type="PRINTS" id="PR00193">
    <property type="entry name" value="MYOSINHEAVY"/>
</dbReference>
<dbReference type="Pfam" id="PF00612">
    <property type="entry name" value="IQ"/>
    <property type="match status" value="2"/>
</dbReference>
<dbReference type="PROSITE" id="PS50096">
    <property type="entry name" value="IQ"/>
    <property type="match status" value="1"/>
</dbReference>
<dbReference type="GO" id="GO:0048731">
    <property type="term" value="P:system development"/>
    <property type="evidence" value="ECO:0007669"/>
    <property type="project" value="UniProtKB-ARBA"/>
</dbReference>
<keyword evidence="10 13" id="KW-0505">Motor protein</keyword>
<evidence type="ECO:0000256" key="1">
    <source>
        <dbReference type="ARBA" id="ARBA00004496"/>
    </source>
</evidence>
<evidence type="ECO:0000256" key="2">
    <source>
        <dbReference type="ARBA" id="ARBA00008314"/>
    </source>
</evidence>
<dbReference type="InterPro" id="IPR051567">
    <property type="entry name" value="Unconventional_Myosin_ATPase"/>
</dbReference>
<dbReference type="PROSITE" id="PS51016">
    <property type="entry name" value="MYTH4"/>
    <property type="match status" value="2"/>
</dbReference>
<dbReference type="Pfam" id="PF00784">
    <property type="entry name" value="MyTH4"/>
    <property type="match status" value="2"/>
</dbReference>
<evidence type="ECO:0000256" key="14">
    <source>
        <dbReference type="SAM" id="MobiDB-lite"/>
    </source>
</evidence>
<feature type="region of interest" description="Disordered" evidence="14">
    <location>
        <begin position="1523"/>
        <end position="1548"/>
    </location>
</feature>
<dbReference type="Gene3D" id="1.10.10.820">
    <property type="match status" value="1"/>
</dbReference>
<dbReference type="Gene3D" id="2.30.29.30">
    <property type="entry name" value="Pleckstrin-homology domain (PH domain)/Phosphotyrosine-binding domain (PTB)"/>
    <property type="match status" value="1"/>
</dbReference>
<protein>
    <submittedName>
        <fullName evidence="20">LOW QUALITY PROTEIN: unconventional myosin-XV</fullName>
    </submittedName>
</protein>
<dbReference type="InterPro" id="IPR000048">
    <property type="entry name" value="IQ_motif_EF-hand-BS"/>
</dbReference>
<evidence type="ECO:0000256" key="12">
    <source>
        <dbReference type="PROSITE-ProRule" id="PRU00192"/>
    </source>
</evidence>
<feature type="binding site" evidence="13">
    <location>
        <begin position="271"/>
        <end position="278"/>
    </location>
    <ligand>
        <name>ATP</name>
        <dbReference type="ChEBI" id="CHEBI:30616"/>
    </ligand>
</feature>
<dbReference type="InterPro" id="IPR019749">
    <property type="entry name" value="Band_41_domain"/>
</dbReference>
<dbReference type="InParanoid" id="A0A6J2WQ69"/>
<feature type="region of interest" description="Disordered" evidence="14">
    <location>
        <begin position="1344"/>
        <end position="1379"/>
    </location>
</feature>
<keyword evidence="19" id="KW-1185">Reference proteome</keyword>
<evidence type="ECO:0000256" key="6">
    <source>
        <dbReference type="ARBA" id="ARBA00022741"/>
    </source>
</evidence>
<dbReference type="Gene3D" id="2.30.30.40">
    <property type="entry name" value="SH3 Domains"/>
    <property type="match status" value="2"/>
</dbReference>
<evidence type="ECO:0000256" key="5">
    <source>
        <dbReference type="ARBA" id="ARBA00022737"/>
    </source>
</evidence>
<sequence>MLSGALLNQNLRKASYRLPDGSILTKGRTAQSDKLSSPFLGNALKNSNLRNASYRLPSALGSSPEDPRYAVVMPQVQGQPDHHWAQNHTIDPQEPDDVWSSERVLPHHTVQNLTKWSIYRDEDLVDFMVPVYPGHEADHTEPEWAPDREGEPRGQWYDKMYSIRSLPTMVYREQAEEDGIEDMTQLEELHEGTVLLNLKKRFERELIYTYIGSILVSVNPYKMFNIYGTDMVLQHKGHALGENPPHLFAIANLSYTKMMDAKQNQCIVISGESGSGKTEATKLVLRYLAAIHHKHNISQQIEILEAAPLLESFGNAKTVRNDNSSRFGKYVEIFLEEGVISGAITSQYLLEKSRIVFQAKNERNYHIFYEMLAGLPSQQKQSFYLQEAETYYYLNQGGDCEILGKSDKEDFRRILSALEILHFSAEDQSSIFRVLSSILHLGNVFFERYERNSLEMASVVSAQEIRVVGELLQISPEALQKCITFKVTETMREKIYTPLTVENAVDARDAVAKILYSLLFSWLTDRINKRVYPRNDALSISILDIYGFEDLTFNSFEQLCINYANEYLQFFFNRIVFREEQEEYSREQIRWDEVPFSDNQACIDLISAKPHGILRILDDQSGFPQATDHTFLQKCHYHHADNPLYSKPKMPLPEFTIKHFAGNVTYQVHKFLDKNYDQVRQDVLDLFMQSKNQMVATLFKSHAEILSQYKNQMKKNSTITRRHQASTVAAKFQTSLLELVEKMERCNPYFVRCIKPNNNKAPGVFDMELVSVQLRYSGILETIRIRKEGYPIRIPFDIFLFRYKALLGLKQPPPPTGENCAYMLRRLCPVRPGAFQVGVTKLFMRENIYQVLESKRDRVRHVAALTLQRYTRMFFVRKRYVAFRMKIIRLQAHCRGYLARKRYVKMRASLIKFRSLIHMYVNRKRYIKMRLEARRKAEEERIRLEMELTKREVVNVTHLAIPAELGGLLQAAAGGRELHSDCLALVQAPTVQVESQLTLPLDINNYCISKFIQVHFREPKFGMLMAPLKTSLTHVEDDFNQEALDIFTMILRFMGDPNLNGAQENLFGNYIIQKGLTSPNLRDEILCQIANQVWRNSNPDNAERGWLLLLACLSTFAPSPKMEKYLLKFVSDHAYDDYKAICQHKLIQAMQKSLYGPETARTYPLSLLEWTANRKKANMVLQVHCFDGTSFLCPVHSWTSGEDLAGDVLQHRGVAEGWRGYSIIMKEQGQWAELAGHDYVMDLIADLELMRDFPKQKSYFIISAESPTKTRPNASLALFGSGFDSDDENPLVLSRQGLPSSSIPDSDGYYSHVESDYSEAPTQRGMDRYLDSLFDPVLSDGSGDLEKAASMSSRMKGAGGIGGEDEDGTKPHSDRPYPPGLQPGAVPVLPVMGGMLPPIPMPAMSSVHAMPDPMTPGPTMPHTNASVPALADTKTSMPDSMASIPSMPAVPSMPALPALPPLPALPNVPGMDVNMMEFRIGSVDQSVLAQQQQAIINQQAIILAQQMTMQAMALQQQMYGSVGGPQYSGPQTQRHTQGDLRGPTRTAPPEDVVRASISNSEHLEPSHNIKDIIKQYQPVSPTKAMEMPRKEGRVFVKKPDPHDEALLILKDQMRSPPQRKKTFGTSSTPSPGKEPVPESGPLRPVKSIKEKRSPPVPAVSQRAPPPAPVSRELPVEEEVVQTQLHRRTSEEYYTYSNVPWKIYLRKEVFYPKDSFNHPVVLDLLFKQIVHDTFSEACIRITKEERQKMKTLFVENNIDQSSTPQDENIKKKVVTAARDTWEIYFSRLFPASGSVGTGVQVLSVSHRGIKLLKMVRSSAVAPDYFRVLRPYSYTDIMFVTIPSKNMLEFNLTNEKLILFSAKAPQVKTMIDYFINELKKDSKYVVAVRNYVTDDRTLLSFHKGDIIRLQTMEGLEEGQSYGCIVKKKVMLLEELKRDTPDFGWKFGAIHGRSGIFPAEFVQPVAAPDFINLPVDKKEEPKNKEGRVAASAAVAVAVASTAAAHELDRSTEGAPPNTESVEQRTDYSNMEIDERILHDGQYNMVEFAKKYFREAQRMNSDSYKQKSKRGKGAREPSDMVKFSKSPIQQSLIEFTDENMNKIAADIFLAIMKFMGDYPMKGQSEQDLVSTILRLSGEYGLMRDEAYCQVLKQITGNTSSKTESCQRGWRLLYILTAYYRCSEVLKPYLLKYLRDVHSSPGVHFQGIAKACEQNLRKTFQYGGRTEHPSSMELKAMLAGRSSKRQLFLLPGGIERHLKIKTCSVALDAIEELCYEMGLHRLEAMDEYAIFVVTNRGQNVQPLTKKEYILDIATEAELIDSNFTFWFRRVIWSQPLKFDNELSVTMHYNQVCPDYMKALLNVVPRGNVSEQQLQQISKLAALQHRAKESVYLPTMSEVQECIPPQLFSLQRPQQWVTMVTVHMQQVQALSPHQARAQFLGLVSAFPMFGSCFFYIQSSSNSSIVTPCILAVNQNGLNFLSKDTHELMVKFALKEVQSTRTQRPTAGSSYPYVEIMFGDLMSQRLTQLQLNQSLELCRVIAMHMENLLSVREKRLTLPPSEITLL</sequence>
<evidence type="ECO:0000256" key="7">
    <source>
        <dbReference type="ARBA" id="ARBA00022840"/>
    </source>
</evidence>
<feature type="region of interest" description="Disordered" evidence="14">
    <location>
        <begin position="2055"/>
        <end position="2077"/>
    </location>
</feature>
<feature type="domain" description="FERM" evidence="16">
    <location>
        <begin position="2238"/>
        <end position="2559"/>
    </location>
</feature>
<dbReference type="SMART" id="SM00242">
    <property type="entry name" value="MYSc"/>
    <property type="match status" value="1"/>
</dbReference>
<dbReference type="InterPro" id="IPR041795">
    <property type="entry name" value="MyoXV_FERM_C"/>
</dbReference>
<accession>A0A6J2WQ69</accession>
<evidence type="ECO:0000256" key="9">
    <source>
        <dbReference type="ARBA" id="ARBA00023123"/>
    </source>
</evidence>
<dbReference type="Gene3D" id="3.10.20.90">
    <property type="entry name" value="Phosphatidylinositol 3-kinase Catalytic Subunit, Chain A, domain 1"/>
    <property type="match status" value="1"/>
</dbReference>
<name>A0A6J2WQ69_CHACN</name>
<dbReference type="FunFam" id="1.10.10.820:FF:000001">
    <property type="entry name" value="Myosin heavy chain"/>
    <property type="match status" value="1"/>
</dbReference>
<dbReference type="SUPFAM" id="SSF47031">
    <property type="entry name" value="Second domain of FERM"/>
    <property type="match status" value="1"/>
</dbReference>
<dbReference type="GO" id="GO:0003779">
    <property type="term" value="F:actin binding"/>
    <property type="evidence" value="ECO:0007669"/>
    <property type="project" value="UniProtKB-KW"/>
</dbReference>
<proteinExistence type="inferred from homology"/>
<gene>
    <name evidence="20" type="primary">myo15aa</name>
</gene>
<dbReference type="Proteomes" id="UP000504632">
    <property type="component" value="Chromosome 13"/>
</dbReference>
<dbReference type="SUPFAM" id="SSF52540">
    <property type="entry name" value="P-loop containing nucleoside triphosphate hydrolases"/>
    <property type="match status" value="1"/>
</dbReference>
<feature type="domain" description="Myosin motor" evidence="18">
    <location>
        <begin position="178"/>
        <end position="857"/>
    </location>
</feature>
<dbReference type="FunFam" id="1.20.58.530:FF:000005">
    <property type="entry name" value="unconventional myosin-IXa isoform X1"/>
    <property type="match status" value="1"/>
</dbReference>
<dbReference type="InterPro" id="IPR035963">
    <property type="entry name" value="FERM_2"/>
</dbReference>
<feature type="region of interest" description="Disordered" evidence="14">
    <location>
        <begin position="1609"/>
        <end position="1676"/>
    </location>
</feature>
<dbReference type="PROSITE" id="PS50002">
    <property type="entry name" value="SH3"/>
    <property type="match status" value="1"/>
</dbReference>
<dbReference type="PROSITE" id="PS51456">
    <property type="entry name" value="MYOSIN_MOTOR"/>
    <property type="match status" value="1"/>
</dbReference>
<dbReference type="Gene3D" id="1.25.40.530">
    <property type="entry name" value="MyTH4 domain"/>
    <property type="match status" value="2"/>
</dbReference>
<dbReference type="InterPro" id="IPR000299">
    <property type="entry name" value="FERM_domain"/>
</dbReference>
<dbReference type="GO" id="GO:0016459">
    <property type="term" value="C:myosin complex"/>
    <property type="evidence" value="ECO:0007669"/>
    <property type="project" value="UniProtKB-KW"/>
</dbReference>
<dbReference type="InterPro" id="IPR038185">
    <property type="entry name" value="MyTH4_dom_sf"/>
</dbReference>
<dbReference type="FunFam" id="2.30.30.40:FF:000201">
    <property type="entry name" value="Myosin XVA"/>
    <property type="match status" value="1"/>
</dbReference>
<feature type="domain" description="SH3" evidence="15">
    <location>
        <begin position="1878"/>
        <end position="1964"/>
    </location>
</feature>
<evidence type="ECO:0000256" key="13">
    <source>
        <dbReference type="PROSITE-ProRule" id="PRU00782"/>
    </source>
</evidence>
<dbReference type="Pfam" id="PF00063">
    <property type="entry name" value="Myosin_head"/>
    <property type="match status" value="1"/>
</dbReference>
<keyword evidence="5" id="KW-0677">Repeat</keyword>
<feature type="region of interest" description="Actin-binding" evidence="13">
    <location>
        <begin position="736"/>
        <end position="758"/>
    </location>
</feature>
<dbReference type="OrthoDB" id="8182952at2759"/>
<dbReference type="Gene3D" id="1.20.5.190">
    <property type="match status" value="1"/>
</dbReference>
<evidence type="ECO:0000259" key="18">
    <source>
        <dbReference type="PROSITE" id="PS51456"/>
    </source>
</evidence>
<evidence type="ECO:0000259" key="17">
    <source>
        <dbReference type="PROSITE" id="PS51016"/>
    </source>
</evidence>
<dbReference type="CDD" id="cd14473">
    <property type="entry name" value="FERM_B-lobe"/>
    <property type="match status" value="1"/>
</dbReference>
<dbReference type="InterPro" id="IPR019748">
    <property type="entry name" value="FERM_central"/>
</dbReference>
<dbReference type="InterPro" id="IPR027417">
    <property type="entry name" value="P-loop_NTPase"/>
</dbReference>
<dbReference type="InterPro" id="IPR036028">
    <property type="entry name" value="SH3-like_dom_sf"/>
</dbReference>
<reference evidence="20" key="1">
    <citation type="submission" date="2025-08" db="UniProtKB">
        <authorList>
            <consortium name="RefSeq"/>
        </authorList>
    </citation>
    <scope>IDENTIFICATION</scope>
</reference>
<evidence type="ECO:0000256" key="4">
    <source>
        <dbReference type="ARBA" id="ARBA00022490"/>
    </source>
</evidence>
<keyword evidence="8" id="KW-0175">Coiled coil</keyword>
<dbReference type="CTD" id="560592"/>
<evidence type="ECO:0000313" key="19">
    <source>
        <dbReference type="Proteomes" id="UP000504632"/>
    </source>
</evidence>
<dbReference type="Gene3D" id="6.20.240.20">
    <property type="match status" value="1"/>
</dbReference>
<keyword evidence="9 13" id="KW-0518">Myosin</keyword>
<dbReference type="InterPro" id="IPR000857">
    <property type="entry name" value="MyTH4_dom"/>
</dbReference>
<dbReference type="Gene3D" id="1.20.120.720">
    <property type="entry name" value="Myosin VI head, motor domain, U50 subdomain"/>
    <property type="match status" value="1"/>
</dbReference>
<dbReference type="CDD" id="cd13201">
    <property type="entry name" value="FERM_C_MyoXV"/>
    <property type="match status" value="1"/>
</dbReference>
<dbReference type="InterPro" id="IPR059004">
    <property type="entry name" value="MYO15"/>
</dbReference>
<dbReference type="Pfam" id="PF26570">
    <property type="entry name" value="MYO15"/>
    <property type="match status" value="1"/>
</dbReference>
<dbReference type="SMART" id="SM00015">
    <property type="entry name" value="IQ"/>
    <property type="match status" value="3"/>
</dbReference>
<dbReference type="SUPFAM" id="SSF50044">
    <property type="entry name" value="SH3-domain"/>
    <property type="match status" value="1"/>
</dbReference>
<dbReference type="GO" id="GO:0003774">
    <property type="term" value="F:cytoskeletal motor activity"/>
    <property type="evidence" value="ECO:0007669"/>
    <property type="project" value="UniProtKB-UniRule"/>
</dbReference>
<evidence type="ECO:0000256" key="10">
    <source>
        <dbReference type="ARBA" id="ARBA00023175"/>
    </source>
</evidence>
<dbReference type="GO" id="GO:0005737">
    <property type="term" value="C:cytoplasm"/>
    <property type="evidence" value="ECO:0007669"/>
    <property type="project" value="UniProtKB-SubCell"/>
</dbReference>
<keyword evidence="11 13" id="KW-0009">Actin-binding</keyword>
<dbReference type="Pfam" id="PF07653">
    <property type="entry name" value="SH3_2"/>
    <property type="match status" value="1"/>
</dbReference>
<keyword evidence="3 12" id="KW-0728">SH3 domain</keyword>
<dbReference type="InterPro" id="IPR011993">
    <property type="entry name" value="PH-like_dom_sf"/>
</dbReference>
<dbReference type="InterPro" id="IPR036961">
    <property type="entry name" value="Kinesin_motor_dom_sf"/>
</dbReference>
<evidence type="ECO:0000259" key="16">
    <source>
        <dbReference type="PROSITE" id="PS50057"/>
    </source>
</evidence>
<dbReference type="GeneID" id="115826075"/>
<dbReference type="Gene3D" id="1.20.58.530">
    <property type="match status" value="1"/>
</dbReference>
<feature type="domain" description="MyTH4" evidence="17">
    <location>
        <begin position="1023"/>
        <end position="1174"/>
    </location>
</feature>
<dbReference type="SMART" id="SM00139">
    <property type="entry name" value="MyTH4"/>
    <property type="match status" value="2"/>
</dbReference>
<dbReference type="SMART" id="SM00326">
    <property type="entry name" value="SH3"/>
    <property type="match status" value="1"/>
</dbReference>
<dbReference type="RefSeq" id="XP_030645611.1">
    <property type="nucleotide sequence ID" value="XM_030789751.1"/>
</dbReference>
<keyword evidence="6 13" id="KW-0547">Nucleotide-binding</keyword>
<dbReference type="InterPro" id="IPR001452">
    <property type="entry name" value="SH3_domain"/>
</dbReference>
<dbReference type="Pfam" id="PF00373">
    <property type="entry name" value="FERM_M"/>
    <property type="match status" value="1"/>
</dbReference>
<evidence type="ECO:0000256" key="8">
    <source>
        <dbReference type="ARBA" id="ARBA00023054"/>
    </source>
</evidence>
<dbReference type="PANTHER" id="PTHR22692:SF21">
    <property type="entry name" value="MYOSIN XVA"/>
    <property type="match status" value="1"/>
</dbReference>
<dbReference type="PROSITE" id="PS50057">
    <property type="entry name" value="FERM_3"/>
    <property type="match status" value="1"/>
</dbReference>
<evidence type="ECO:0000256" key="3">
    <source>
        <dbReference type="ARBA" id="ARBA00022443"/>
    </source>
</evidence>
<evidence type="ECO:0000313" key="20">
    <source>
        <dbReference type="RefSeq" id="XP_030645611.1"/>
    </source>
</evidence>
<keyword evidence="7 13" id="KW-0067">ATP-binding</keyword>
<evidence type="ECO:0000259" key="15">
    <source>
        <dbReference type="PROSITE" id="PS50002"/>
    </source>
</evidence>
<dbReference type="InterPro" id="IPR001609">
    <property type="entry name" value="Myosin_head_motor_dom-like"/>
</dbReference>
<evidence type="ECO:0000256" key="11">
    <source>
        <dbReference type="ARBA" id="ARBA00023203"/>
    </source>
</evidence>
<comment type="similarity">
    <text evidence="2 13">Belongs to the TRAFAC class myosin-kinesin ATPase superfamily. Myosin family.</text>
</comment>
<dbReference type="SMART" id="SM00295">
    <property type="entry name" value="B41"/>
    <property type="match status" value="1"/>
</dbReference>
<feature type="region of interest" description="Disordered" evidence="14">
    <location>
        <begin position="2002"/>
        <end position="2024"/>
    </location>
</feature>
<feature type="domain" description="MyTH4" evidence="17">
    <location>
        <begin position="2079"/>
        <end position="2233"/>
    </location>
</feature>